<dbReference type="RefSeq" id="WP_007219594.1">
    <property type="nucleotide sequence ID" value="NZ_CABMLT010000018.1"/>
</dbReference>
<dbReference type="GeneID" id="66305222"/>
<evidence type="ECO:0000313" key="5">
    <source>
        <dbReference type="EMBL" id="KAA5413635.1"/>
    </source>
</evidence>
<dbReference type="SUPFAM" id="SSF52833">
    <property type="entry name" value="Thioredoxin-like"/>
    <property type="match status" value="1"/>
</dbReference>
<sequence length="308" mass="35446">MKTSLNIFLLFLILCASCGSRKANDNKETAVQADTVKKFTLPLIPAMLNTPELRADYLVRHYWDNMDFTDTTYINLPDVTEQAWVDFIDILKIVPDTTAIAAIKQMYKMADQKKVVFFYYTDLAEKYLYDPNSPMRNEEFYIPVLDAMLESKVLNDTEKILPQGRRELAEQNRIGRPAEDFTYTLLSGKNGTLYGVKAKYTLLFINNPGCHACEEGIEALKQAPAINKEFAAGSLKILAIYPDEDKEEWERHLPDFPKEWINGYDKKLVIKEKNLYDLKAIPTLYLLDKDKKVLLKDATVAQIDQYLQ</sequence>
<evidence type="ECO:0000259" key="2">
    <source>
        <dbReference type="Pfam" id="PF13905"/>
    </source>
</evidence>
<protein>
    <submittedName>
        <fullName evidence="5">DUF5106 domain-containing protein</fullName>
    </submittedName>
    <submittedName>
        <fullName evidence="4">Thiol-disulfide oxidoreductase ResA</fullName>
    </submittedName>
</protein>
<dbReference type="PATRIC" id="fig|246787.4.peg.3595"/>
<reference evidence="4 7" key="1">
    <citation type="journal article" date="2015" name="Science">
        <title>Genetic determinants of in vivo fitness and diet responsiveness in multiple human gut Bacteroides.</title>
        <authorList>
            <person name="Wu M."/>
            <person name="McNulty N.P."/>
            <person name="Rodionov D.A."/>
            <person name="Khoroshkin M.S."/>
            <person name="Griffin N.W."/>
            <person name="Cheng J."/>
            <person name="Latreille P."/>
            <person name="Kerstetter R.A."/>
            <person name="Terrapon N."/>
            <person name="Henrissat B."/>
            <person name="Osterman A.L."/>
            <person name="Gordon J.I."/>
        </authorList>
    </citation>
    <scope>NUCLEOTIDE SEQUENCE [LARGE SCALE GENOMIC DNA]</scope>
    <source>
        <strain evidence="4 7">WH2</strain>
    </source>
</reference>
<keyword evidence="1" id="KW-0732">Signal</keyword>
<accession>A0A0N7IFN6</accession>
<dbReference type="InterPro" id="IPR012336">
    <property type="entry name" value="Thioredoxin-like_fold"/>
</dbReference>
<dbReference type="EMBL" id="CP012801">
    <property type="protein sequence ID" value="ALJ60707.1"/>
    <property type="molecule type" value="Genomic_DNA"/>
</dbReference>
<dbReference type="EMBL" id="QRVJ01000006">
    <property type="protein sequence ID" value="RGS37318.1"/>
    <property type="molecule type" value="Genomic_DNA"/>
</dbReference>
<feature type="signal peptide" evidence="1">
    <location>
        <begin position="1"/>
        <end position="23"/>
    </location>
</feature>
<dbReference type="EMBL" id="VVYV01000049">
    <property type="protein sequence ID" value="KAA5413635.1"/>
    <property type="molecule type" value="Genomic_DNA"/>
</dbReference>
<organism evidence="4 7">
    <name type="scientific">Bacteroides cellulosilyticus</name>
    <dbReference type="NCBI Taxonomy" id="246787"/>
    <lineage>
        <taxon>Bacteria</taxon>
        <taxon>Pseudomonadati</taxon>
        <taxon>Bacteroidota</taxon>
        <taxon>Bacteroidia</taxon>
        <taxon>Bacteroidales</taxon>
        <taxon>Bacteroidaceae</taxon>
        <taxon>Bacteroides</taxon>
    </lineage>
</organism>
<dbReference type="Gene3D" id="3.40.30.10">
    <property type="entry name" value="Glutaredoxin"/>
    <property type="match status" value="1"/>
</dbReference>
<evidence type="ECO:0000313" key="9">
    <source>
        <dbReference type="Proteomes" id="UP000448877"/>
    </source>
</evidence>
<dbReference type="eggNOG" id="COG0526">
    <property type="taxonomic scope" value="Bacteria"/>
</dbReference>
<evidence type="ECO:0000313" key="8">
    <source>
        <dbReference type="Proteomes" id="UP000283341"/>
    </source>
</evidence>
<reference evidence="5 9" key="3">
    <citation type="journal article" date="2019" name="Nat. Med.">
        <title>A library of human gut bacterial isolates paired with longitudinal multiomics data enables mechanistic microbiome research.</title>
        <authorList>
            <person name="Poyet M."/>
            <person name="Groussin M."/>
            <person name="Gibbons S.M."/>
            <person name="Avila-Pacheco J."/>
            <person name="Jiang X."/>
            <person name="Kearney S.M."/>
            <person name="Perrotta A.R."/>
            <person name="Berdy B."/>
            <person name="Zhao S."/>
            <person name="Lieberman T.D."/>
            <person name="Swanson P.K."/>
            <person name="Smith M."/>
            <person name="Roesemann S."/>
            <person name="Alexander J.E."/>
            <person name="Rich S.A."/>
            <person name="Livny J."/>
            <person name="Vlamakis H."/>
            <person name="Clish C."/>
            <person name="Bullock K."/>
            <person name="Deik A."/>
            <person name="Scott J."/>
            <person name="Pierce K.A."/>
            <person name="Xavier R.J."/>
            <person name="Alm E.J."/>
        </authorList>
    </citation>
    <scope>NUCLEOTIDE SEQUENCE [LARGE SCALE GENOMIC DNA]</scope>
    <source>
        <strain evidence="5 9">BIOML-A6</strain>
    </source>
</reference>
<dbReference type="AlphaFoldDB" id="A0A0N7IFN6"/>
<evidence type="ECO:0000313" key="7">
    <source>
        <dbReference type="Proteomes" id="UP000061809"/>
    </source>
</evidence>
<feature type="domain" description="Thioredoxin-like fold" evidence="2">
    <location>
        <begin position="199"/>
        <end position="293"/>
    </location>
</feature>
<reference evidence="6 8" key="2">
    <citation type="submission" date="2018-08" db="EMBL/GenBank/DDBJ databases">
        <title>A genome reference for cultivated species of the human gut microbiota.</title>
        <authorList>
            <person name="Zou Y."/>
            <person name="Xue W."/>
            <person name="Luo G."/>
        </authorList>
    </citation>
    <scope>NUCLEOTIDE SEQUENCE [LARGE SCALE GENOMIC DNA]</scope>
    <source>
        <strain evidence="6 8">AF22-3AC</strain>
    </source>
</reference>
<dbReference type="InterPro" id="IPR036249">
    <property type="entry name" value="Thioredoxin-like_sf"/>
</dbReference>
<evidence type="ECO:0000259" key="3">
    <source>
        <dbReference type="Pfam" id="PF17127"/>
    </source>
</evidence>
<proteinExistence type="predicted"/>
<dbReference type="STRING" id="246787.BcellWH2_03478"/>
<name>A0A0N7IFN6_9BACE</name>
<dbReference type="Proteomes" id="UP000448877">
    <property type="component" value="Unassembled WGS sequence"/>
</dbReference>
<dbReference type="InterPro" id="IPR033395">
    <property type="entry name" value="DUF5106"/>
</dbReference>
<evidence type="ECO:0000313" key="6">
    <source>
        <dbReference type="EMBL" id="RGS37318.1"/>
    </source>
</evidence>
<dbReference type="Proteomes" id="UP000061809">
    <property type="component" value="Chromosome"/>
</dbReference>
<feature type="chain" id="PRO_5013460219" evidence="1">
    <location>
        <begin position="24"/>
        <end position="308"/>
    </location>
</feature>
<feature type="domain" description="DUF5106" evidence="3">
    <location>
        <begin position="17"/>
        <end position="172"/>
    </location>
</feature>
<dbReference type="Proteomes" id="UP000283341">
    <property type="component" value="Unassembled WGS sequence"/>
</dbReference>
<evidence type="ECO:0000256" key="1">
    <source>
        <dbReference type="SAM" id="SignalP"/>
    </source>
</evidence>
<dbReference type="Pfam" id="PF17127">
    <property type="entry name" value="DUF5106"/>
    <property type="match status" value="1"/>
</dbReference>
<dbReference type="KEGG" id="bcel:BcellWH2_03478"/>
<dbReference type="Pfam" id="PF13905">
    <property type="entry name" value="Thioredoxin_8"/>
    <property type="match status" value="1"/>
</dbReference>
<evidence type="ECO:0000313" key="4">
    <source>
        <dbReference type="EMBL" id="ALJ60707.1"/>
    </source>
</evidence>
<gene>
    <name evidence="4" type="primary">resA_3</name>
    <name evidence="4" type="ORF">BcellWH2_03478</name>
    <name evidence="6" type="ORF">DWX97_09220</name>
    <name evidence="5" type="ORF">F2Y81_22410</name>
</gene>